<comment type="caution">
    <text evidence="8">The sequence shown here is derived from an EMBL/GenBank/DDBJ whole genome shotgun (WGS) entry which is preliminary data.</text>
</comment>
<proteinExistence type="inferred from homology"/>
<keyword evidence="3 6" id="KW-1133">Transmembrane helix</keyword>
<evidence type="ECO:0000259" key="7">
    <source>
        <dbReference type="Pfam" id="PF20684"/>
    </source>
</evidence>
<evidence type="ECO:0000313" key="8">
    <source>
        <dbReference type="EMBL" id="THW20532.1"/>
    </source>
</evidence>
<evidence type="ECO:0000256" key="2">
    <source>
        <dbReference type="ARBA" id="ARBA00022692"/>
    </source>
</evidence>
<evidence type="ECO:0000313" key="13">
    <source>
        <dbReference type="Proteomes" id="UP000310421"/>
    </source>
</evidence>
<accession>A0A4S8W607</accession>
<feature type="transmembrane region" description="Helical" evidence="6">
    <location>
        <begin position="20"/>
        <end position="41"/>
    </location>
</feature>
<dbReference type="InterPro" id="IPR052337">
    <property type="entry name" value="SAT4-like"/>
</dbReference>
<dbReference type="InterPro" id="IPR049326">
    <property type="entry name" value="Rhodopsin_dom_fungi"/>
</dbReference>
<dbReference type="Proteomes" id="UP000310421">
    <property type="component" value="Unassembled WGS sequence"/>
</dbReference>
<keyword evidence="2 6" id="KW-0812">Transmembrane</keyword>
<dbReference type="Proteomes" id="UP000309734">
    <property type="component" value="Unassembled WGS sequence"/>
</dbReference>
<feature type="domain" description="Rhodopsin" evidence="7">
    <location>
        <begin position="37"/>
        <end position="294"/>
    </location>
</feature>
<evidence type="ECO:0000256" key="4">
    <source>
        <dbReference type="ARBA" id="ARBA00023136"/>
    </source>
</evidence>
<feature type="transmembrane region" description="Helical" evidence="6">
    <location>
        <begin position="232"/>
        <end position="250"/>
    </location>
</feature>
<dbReference type="PANTHER" id="PTHR33048:SF96">
    <property type="entry name" value="INTEGRAL MEMBRANE PROTEIN"/>
    <property type="match status" value="1"/>
</dbReference>
<comment type="subcellular location">
    <subcellularLocation>
        <location evidence="1">Membrane</location>
        <topology evidence="1">Multi-pass membrane protein</topology>
    </subcellularLocation>
</comment>
<sequence>MSTFFAPPTEAAIHRSATLLISLGAVFITLTTVSLILRIWVRTKIVACWGKDDWAMLVTQACYVITCGLLFKWAAIETALTPQKGLKPYVKVFKEGEHSITMPTLTTRQSYDLLVISTATYLVTNLLLKLSLALFFLRFVIDRWARRSIWGITIFLLFWTSGVFLFSLFFCGLPDDILKKTMKGGKCISPRTTLILGVTWGVSNVLTDWFFALIPVMILLRSRLPRATKISAVAVMAIAVVGSCTAIPRVASYTKLDKATSYWTGTTDFLIWSIIEPGVGILAANIATLRPLLDKTMQACISGRGVVEAEQGVNKININAEKCDSHSEGTEPKSDISASGMYSNTSISSVPPPWETELEFVTAVTFDDEANAMEKGTL</sequence>
<comment type="similarity">
    <text evidence="5">Belongs to the SAT4 family.</text>
</comment>
<evidence type="ECO:0000256" key="5">
    <source>
        <dbReference type="ARBA" id="ARBA00038359"/>
    </source>
</evidence>
<feature type="transmembrane region" description="Helical" evidence="6">
    <location>
        <begin position="53"/>
        <end position="76"/>
    </location>
</feature>
<dbReference type="EMBL" id="QZAJ01000047">
    <property type="protein sequence ID" value="THW20532.1"/>
    <property type="molecule type" value="Genomic_DNA"/>
</dbReference>
<keyword evidence="4 6" id="KW-0472">Membrane</keyword>
<evidence type="ECO:0000256" key="3">
    <source>
        <dbReference type="ARBA" id="ARBA00022989"/>
    </source>
</evidence>
<dbReference type="PANTHER" id="PTHR33048">
    <property type="entry name" value="PTH11-LIKE INTEGRAL MEMBRANE PROTEIN (AFU_ORTHOLOGUE AFUA_5G11245)"/>
    <property type="match status" value="1"/>
</dbReference>
<feature type="transmembrane region" description="Helical" evidence="6">
    <location>
        <begin position="193"/>
        <end position="220"/>
    </location>
</feature>
<dbReference type="AlphaFoldDB" id="A0A4S8W607"/>
<dbReference type="EMBL" id="QZAN01000179">
    <property type="protein sequence ID" value="THW55694.1"/>
    <property type="molecule type" value="Genomic_DNA"/>
</dbReference>
<feature type="transmembrane region" description="Helical" evidence="6">
    <location>
        <begin position="113"/>
        <end position="137"/>
    </location>
</feature>
<evidence type="ECO:0000313" key="9">
    <source>
        <dbReference type="EMBL" id="THW55694.1"/>
    </source>
</evidence>
<dbReference type="Pfam" id="PF20684">
    <property type="entry name" value="Fung_rhodopsin"/>
    <property type="match status" value="1"/>
</dbReference>
<dbReference type="EMBL" id="QZBS01000170">
    <property type="protein sequence ID" value="THZ70924.1"/>
    <property type="molecule type" value="Genomic_DNA"/>
</dbReference>
<organism evidence="8 11">
    <name type="scientific">Aureobasidium pullulans</name>
    <name type="common">Black yeast</name>
    <name type="synonym">Pullularia pullulans</name>
    <dbReference type="NCBI Taxonomy" id="5580"/>
    <lineage>
        <taxon>Eukaryota</taxon>
        <taxon>Fungi</taxon>
        <taxon>Dikarya</taxon>
        <taxon>Ascomycota</taxon>
        <taxon>Pezizomycotina</taxon>
        <taxon>Dothideomycetes</taxon>
        <taxon>Dothideomycetidae</taxon>
        <taxon>Dothideales</taxon>
        <taxon>Saccotheciaceae</taxon>
        <taxon>Aureobasidium</taxon>
    </lineage>
</organism>
<evidence type="ECO:0000313" key="12">
    <source>
        <dbReference type="Proteomes" id="UP000309734"/>
    </source>
</evidence>
<dbReference type="Proteomes" id="UP000308014">
    <property type="component" value="Unassembled WGS sequence"/>
</dbReference>
<feature type="transmembrane region" description="Helical" evidence="6">
    <location>
        <begin position="270"/>
        <end position="289"/>
    </location>
</feature>
<reference evidence="11 12" key="1">
    <citation type="submission" date="2018-10" db="EMBL/GenBank/DDBJ databases">
        <title>Fifty Aureobasidium pullulans genomes reveal a recombining polyextremotolerant generalist.</title>
        <authorList>
            <person name="Gostincar C."/>
            <person name="Turk M."/>
            <person name="Zajc J."/>
            <person name="Gunde-Cimerman N."/>
        </authorList>
    </citation>
    <scope>NUCLEOTIDE SEQUENCE [LARGE SCALE GENOMIC DNA]</scope>
    <source>
        <strain evidence="9 13">EXF-10751</strain>
        <strain evidence="8 11">EXF-11318</strain>
        <strain evidence="10 12">EXF-3519</strain>
    </source>
</reference>
<evidence type="ECO:0000313" key="10">
    <source>
        <dbReference type="EMBL" id="THZ70924.1"/>
    </source>
</evidence>
<evidence type="ECO:0000256" key="1">
    <source>
        <dbReference type="ARBA" id="ARBA00004141"/>
    </source>
</evidence>
<evidence type="ECO:0000313" key="11">
    <source>
        <dbReference type="Proteomes" id="UP000308014"/>
    </source>
</evidence>
<feature type="transmembrane region" description="Helical" evidence="6">
    <location>
        <begin position="149"/>
        <end position="173"/>
    </location>
</feature>
<gene>
    <name evidence="10" type="ORF">D6C85_05616</name>
    <name evidence="9" type="ORF">D6D20_09279</name>
    <name evidence="8" type="ORF">D6D24_02233</name>
</gene>
<protein>
    <recommendedName>
        <fullName evidence="7">Rhodopsin domain-containing protein</fullName>
    </recommendedName>
</protein>
<evidence type="ECO:0000256" key="6">
    <source>
        <dbReference type="SAM" id="Phobius"/>
    </source>
</evidence>
<name>A0A4S8W607_AURPU</name>
<dbReference type="GO" id="GO:0016020">
    <property type="term" value="C:membrane"/>
    <property type="evidence" value="ECO:0007669"/>
    <property type="project" value="UniProtKB-SubCell"/>
</dbReference>